<evidence type="ECO:0000259" key="5">
    <source>
        <dbReference type="Pfam" id="PF04542"/>
    </source>
</evidence>
<dbReference type="SUPFAM" id="SSF88946">
    <property type="entry name" value="Sigma2 domain of RNA polymerase sigma factors"/>
    <property type="match status" value="1"/>
</dbReference>
<dbReference type="InterPro" id="IPR013249">
    <property type="entry name" value="RNA_pol_sigma70_r4_t2"/>
</dbReference>
<dbReference type="Proteomes" id="UP001154322">
    <property type="component" value="Unassembled WGS sequence"/>
</dbReference>
<evidence type="ECO:0000256" key="1">
    <source>
        <dbReference type="ARBA" id="ARBA00010641"/>
    </source>
</evidence>
<organism evidence="7 8">
    <name type="scientific">Paenibacillus melissococcoides</name>
    <dbReference type="NCBI Taxonomy" id="2912268"/>
    <lineage>
        <taxon>Bacteria</taxon>
        <taxon>Bacillati</taxon>
        <taxon>Bacillota</taxon>
        <taxon>Bacilli</taxon>
        <taxon>Bacillales</taxon>
        <taxon>Paenibacillaceae</taxon>
        <taxon>Paenibacillus</taxon>
    </lineage>
</organism>
<protein>
    <submittedName>
        <fullName evidence="7">Sigma-70 family RNA polymerase sigma factor</fullName>
    </submittedName>
</protein>
<dbReference type="SUPFAM" id="SSF88659">
    <property type="entry name" value="Sigma3 and sigma4 domains of RNA polymerase sigma factors"/>
    <property type="match status" value="1"/>
</dbReference>
<dbReference type="InterPro" id="IPR036388">
    <property type="entry name" value="WH-like_DNA-bd_sf"/>
</dbReference>
<accession>A0ABM9G5I1</accession>
<gene>
    <name evidence="7" type="ORF">WJ0W_004317</name>
</gene>
<evidence type="ECO:0000313" key="7">
    <source>
        <dbReference type="EMBL" id="CAH8247082.1"/>
    </source>
</evidence>
<feature type="domain" description="RNA polymerase sigma-70 region 2" evidence="5">
    <location>
        <begin position="25"/>
        <end position="92"/>
    </location>
</feature>
<keyword evidence="8" id="KW-1185">Reference proteome</keyword>
<keyword evidence="3" id="KW-0731">Sigma factor</keyword>
<proteinExistence type="inferred from homology"/>
<dbReference type="Pfam" id="PF04542">
    <property type="entry name" value="Sigma70_r2"/>
    <property type="match status" value="1"/>
</dbReference>
<dbReference type="Gene3D" id="1.10.1740.10">
    <property type="match status" value="1"/>
</dbReference>
<evidence type="ECO:0000256" key="2">
    <source>
        <dbReference type="ARBA" id="ARBA00023015"/>
    </source>
</evidence>
<dbReference type="InterPro" id="IPR013325">
    <property type="entry name" value="RNA_pol_sigma_r2"/>
</dbReference>
<dbReference type="EMBL" id="CALYLO010000006">
    <property type="protein sequence ID" value="CAH8247082.1"/>
    <property type="molecule type" value="Genomic_DNA"/>
</dbReference>
<keyword evidence="2" id="KW-0805">Transcription regulation</keyword>
<dbReference type="PANTHER" id="PTHR43133">
    <property type="entry name" value="RNA POLYMERASE ECF-TYPE SIGMA FACTO"/>
    <property type="match status" value="1"/>
</dbReference>
<comment type="caution">
    <text evidence="7">The sequence shown here is derived from an EMBL/GenBank/DDBJ whole genome shotgun (WGS) entry which is preliminary data.</text>
</comment>
<keyword evidence="4" id="KW-0804">Transcription</keyword>
<dbReference type="InterPro" id="IPR039425">
    <property type="entry name" value="RNA_pol_sigma-70-like"/>
</dbReference>
<evidence type="ECO:0000259" key="6">
    <source>
        <dbReference type="Pfam" id="PF08281"/>
    </source>
</evidence>
<dbReference type="InterPro" id="IPR014284">
    <property type="entry name" value="RNA_pol_sigma-70_dom"/>
</dbReference>
<dbReference type="PANTHER" id="PTHR43133:SF51">
    <property type="entry name" value="RNA POLYMERASE SIGMA FACTOR"/>
    <property type="match status" value="1"/>
</dbReference>
<dbReference type="Pfam" id="PF08281">
    <property type="entry name" value="Sigma70_r4_2"/>
    <property type="match status" value="1"/>
</dbReference>
<dbReference type="CDD" id="cd06171">
    <property type="entry name" value="Sigma70_r4"/>
    <property type="match status" value="1"/>
</dbReference>
<reference evidence="7" key="1">
    <citation type="submission" date="2022-06" db="EMBL/GenBank/DDBJ databases">
        <authorList>
            <person name="Dietemann V."/>
            <person name="Ory F."/>
            <person name="Dainat B."/>
            <person name="Oberhansli S."/>
        </authorList>
    </citation>
    <scope>NUCLEOTIDE SEQUENCE</scope>
    <source>
        <strain evidence="7">Ena-SAMPLE-TAB-26-04-2022-14:26:32:270-5432</strain>
    </source>
</reference>
<dbReference type="Gene3D" id="1.10.10.10">
    <property type="entry name" value="Winged helix-like DNA-binding domain superfamily/Winged helix DNA-binding domain"/>
    <property type="match status" value="1"/>
</dbReference>
<dbReference type="RefSeq" id="WP_249725589.1">
    <property type="nucleotide sequence ID" value="NZ_AP031286.1"/>
</dbReference>
<dbReference type="NCBIfam" id="TIGR02937">
    <property type="entry name" value="sigma70-ECF"/>
    <property type="match status" value="1"/>
</dbReference>
<sequence>MLTKQNMEQLVLLAQRGDADAFSRLILAYESGLYRLARSYLKRQEDCADAVQETVFKSFRAIRTLKEPAYFKTWLFRILVHECCQLLRERKRNPLAKPAEWDAAEAGDSFEAIELREAVTYLEHDLRKVIQLYYYKDMTIRQIAKAAGVPEGTVKSRLHRARELLAEILESPEERNVDDDPTVSSELGYSNLAPLPCVPRKRIRINELLFLPAEADFIIFFSKRNCNRGIKHPS</sequence>
<feature type="domain" description="RNA polymerase sigma factor 70 region 4 type 2" evidence="6">
    <location>
        <begin position="114"/>
        <end position="165"/>
    </location>
</feature>
<name>A0ABM9G5I1_9BACL</name>
<evidence type="ECO:0000256" key="3">
    <source>
        <dbReference type="ARBA" id="ARBA00023082"/>
    </source>
</evidence>
<evidence type="ECO:0000313" key="8">
    <source>
        <dbReference type="Proteomes" id="UP001154322"/>
    </source>
</evidence>
<dbReference type="InterPro" id="IPR013324">
    <property type="entry name" value="RNA_pol_sigma_r3/r4-like"/>
</dbReference>
<dbReference type="InterPro" id="IPR007627">
    <property type="entry name" value="RNA_pol_sigma70_r2"/>
</dbReference>
<evidence type="ECO:0000256" key="4">
    <source>
        <dbReference type="ARBA" id="ARBA00023163"/>
    </source>
</evidence>
<comment type="similarity">
    <text evidence="1">Belongs to the sigma-70 factor family. ECF subfamily.</text>
</comment>